<dbReference type="RefSeq" id="WP_341724027.1">
    <property type="nucleotide sequence ID" value="NZ_JBBWWT010000001.1"/>
</dbReference>
<dbReference type="Gene3D" id="3.30.450.180">
    <property type="match status" value="1"/>
</dbReference>
<dbReference type="CDD" id="cd00093">
    <property type="entry name" value="HTH_XRE"/>
    <property type="match status" value="1"/>
</dbReference>
<protein>
    <submittedName>
        <fullName evidence="2">Helix-turn-helix transcriptional regulator</fullName>
    </submittedName>
</protein>
<dbReference type="Pfam" id="PF13560">
    <property type="entry name" value="HTH_31"/>
    <property type="match status" value="1"/>
</dbReference>
<sequence length="283" mass="31548">MSTTVLSQRPIGEQLRDWRMRRHLSQLDLANLAEISPRHLSFIETGRSIPSRALLLRLSDRLDIPLRERNRLFTAAGYAPMYAERSLDDEALATARRAVELVLRGHEPYPALAIDRHWRMQAANRALAPFLKGVAPTLLEPPINVLRLSLHPEGVAPRIANLGQWRSHLLARLRKQVENTDDAVLAALLEELTAYPAPAHNEEVDAAAIVVPMRFRSEAGELEFLSTTTVFGTPQEVTLSELAIESFFPANAKTAQVLRTLSLVGRALRPFPFLGGNRRVPGT</sequence>
<gene>
    <name evidence="2" type="ORF">AAD027_00350</name>
</gene>
<dbReference type="Gene3D" id="1.10.260.40">
    <property type="entry name" value="lambda repressor-like DNA-binding domains"/>
    <property type="match status" value="1"/>
</dbReference>
<comment type="caution">
    <text evidence="2">The sequence shown here is derived from an EMBL/GenBank/DDBJ whole genome shotgun (WGS) entry which is preliminary data.</text>
</comment>
<dbReference type="SMART" id="SM00530">
    <property type="entry name" value="HTH_XRE"/>
    <property type="match status" value="1"/>
</dbReference>
<dbReference type="Proteomes" id="UP001459204">
    <property type="component" value="Unassembled WGS sequence"/>
</dbReference>
<evidence type="ECO:0000313" key="3">
    <source>
        <dbReference type="Proteomes" id="UP001459204"/>
    </source>
</evidence>
<dbReference type="PROSITE" id="PS50943">
    <property type="entry name" value="HTH_CROC1"/>
    <property type="match status" value="1"/>
</dbReference>
<evidence type="ECO:0000259" key="1">
    <source>
        <dbReference type="PROSITE" id="PS50943"/>
    </source>
</evidence>
<dbReference type="EMBL" id="JBBWWT010000001">
    <property type="protein sequence ID" value="MEL1262824.1"/>
    <property type="molecule type" value="Genomic_DNA"/>
</dbReference>
<dbReference type="SUPFAM" id="SSF47413">
    <property type="entry name" value="lambda repressor-like DNA-binding domains"/>
    <property type="match status" value="1"/>
</dbReference>
<feature type="domain" description="HTH cro/C1-type" evidence="1">
    <location>
        <begin position="15"/>
        <end position="69"/>
    </location>
</feature>
<accession>A0ABU9IV27</accession>
<dbReference type="InterPro" id="IPR041413">
    <property type="entry name" value="MLTR_LBD"/>
</dbReference>
<reference evidence="2 3" key="1">
    <citation type="submission" date="2024-04" db="EMBL/GenBank/DDBJ databases">
        <title>Draft genome sequence of Pseudoxanthomonas putridarboris WD12.</title>
        <authorList>
            <person name="Oh J."/>
        </authorList>
    </citation>
    <scope>NUCLEOTIDE SEQUENCE [LARGE SCALE GENOMIC DNA]</scope>
    <source>
        <strain evidence="2 3">WD12</strain>
    </source>
</reference>
<name>A0ABU9IV27_9GAMM</name>
<dbReference type="InterPro" id="IPR001387">
    <property type="entry name" value="Cro/C1-type_HTH"/>
</dbReference>
<dbReference type="InterPro" id="IPR010982">
    <property type="entry name" value="Lambda_DNA-bd_dom_sf"/>
</dbReference>
<dbReference type="PANTHER" id="PTHR35010:SF4">
    <property type="entry name" value="BLL5781 PROTEIN"/>
    <property type="match status" value="1"/>
</dbReference>
<keyword evidence="3" id="KW-1185">Reference proteome</keyword>
<organism evidence="2 3">
    <name type="scientific">Pseudoxanthomonas putridarboris</name>
    <dbReference type="NCBI Taxonomy" id="752605"/>
    <lineage>
        <taxon>Bacteria</taxon>
        <taxon>Pseudomonadati</taxon>
        <taxon>Pseudomonadota</taxon>
        <taxon>Gammaproteobacteria</taxon>
        <taxon>Lysobacterales</taxon>
        <taxon>Lysobacteraceae</taxon>
        <taxon>Pseudoxanthomonas</taxon>
    </lineage>
</organism>
<evidence type="ECO:0000313" key="2">
    <source>
        <dbReference type="EMBL" id="MEL1262824.1"/>
    </source>
</evidence>
<proteinExistence type="predicted"/>
<dbReference type="PANTHER" id="PTHR35010">
    <property type="entry name" value="BLL4672 PROTEIN-RELATED"/>
    <property type="match status" value="1"/>
</dbReference>
<dbReference type="Pfam" id="PF17765">
    <property type="entry name" value="MLTR_LBD"/>
    <property type="match status" value="1"/>
</dbReference>